<evidence type="ECO:0000256" key="1">
    <source>
        <dbReference type="SAM" id="MobiDB-lite"/>
    </source>
</evidence>
<sequence>MFRLSFRTGLFLVCLATLLISCFATDVVDTAKNTVLIRGGDTSVLLEGESGKISTVYFEEDDDDDDGKDNNDDDEKEDFTDNNEELLSFQVESLQEVDGDGKPVGLQESVQHRVSSLDSKMFRFSALDNSTFYQGIPVKTINMSDTVLSNQQGNLRLVVMVFLSAGNVTFGNETFRVQSGTMKFNIEVSDWPFCNASVSCLSQSKQPEIGKGLELTLGIKSEADDLEEDVDSDICVDPDDDPNEEDDDCPIVYKLGGNSKMALNKGVLIDSGNYVAMPKGFPKVVPNGGMNKKVIFQIPIFNNTAILDPSVDVGPPTKKPGNGTGQNSASSVQFISVAFILSSFLVYYR</sequence>
<feature type="region of interest" description="Disordered" evidence="1">
    <location>
        <begin position="58"/>
        <end position="79"/>
    </location>
</feature>
<feature type="chain" id="PRO_5047318296" evidence="2">
    <location>
        <begin position="25"/>
        <end position="349"/>
    </location>
</feature>
<comment type="caution">
    <text evidence="3">The sequence shown here is derived from an EMBL/GenBank/DDBJ whole genome shotgun (WGS) entry which is preliminary data.</text>
</comment>
<accession>A0ABN8N7V2</accession>
<dbReference type="EMBL" id="CALNXK010000009">
    <property type="protein sequence ID" value="CAH3041291.1"/>
    <property type="molecule type" value="Genomic_DNA"/>
</dbReference>
<evidence type="ECO:0000256" key="2">
    <source>
        <dbReference type="SAM" id="SignalP"/>
    </source>
</evidence>
<organism evidence="3 4">
    <name type="scientific">Porites lobata</name>
    <dbReference type="NCBI Taxonomy" id="104759"/>
    <lineage>
        <taxon>Eukaryota</taxon>
        <taxon>Metazoa</taxon>
        <taxon>Cnidaria</taxon>
        <taxon>Anthozoa</taxon>
        <taxon>Hexacorallia</taxon>
        <taxon>Scleractinia</taxon>
        <taxon>Fungiina</taxon>
        <taxon>Poritidae</taxon>
        <taxon>Porites</taxon>
    </lineage>
</organism>
<keyword evidence="2" id="KW-0732">Signal</keyword>
<feature type="signal peptide" evidence="2">
    <location>
        <begin position="1"/>
        <end position="24"/>
    </location>
</feature>
<evidence type="ECO:0000313" key="3">
    <source>
        <dbReference type="EMBL" id="CAH3041291.1"/>
    </source>
</evidence>
<dbReference type="Proteomes" id="UP001159405">
    <property type="component" value="Unassembled WGS sequence"/>
</dbReference>
<dbReference type="PROSITE" id="PS51257">
    <property type="entry name" value="PROKAR_LIPOPROTEIN"/>
    <property type="match status" value="1"/>
</dbReference>
<protein>
    <submittedName>
        <fullName evidence="3">Uncharacterized protein</fullName>
    </submittedName>
</protein>
<reference evidence="3 4" key="1">
    <citation type="submission" date="2022-05" db="EMBL/GenBank/DDBJ databases">
        <authorList>
            <consortium name="Genoscope - CEA"/>
            <person name="William W."/>
        </authorList>
    </citation>
    <scope>NUCLEOTIDE SEQUENCE [LARGE SCALE GENOMIC DNA]</scope>
</reference>
<keyword evidence="4" id="KW-1185">Reference proteome</keyword>
<gene>
    <name evidence="3" type="ORF">PLOB_00048170</name>
</gene>
<evidence type="ECO:0000313" key="4">
    <source>
        <dbReference type="Proteomes" id="UP001159405"/>
    </source>
</evidence>
<name>A0ABN8N7V2_9CNID</name>
<proteinExistence type="predicted"/>